<accession>A0A8I1X3S6</accession>
<feature type="binding site" evidence="5">
    <location>
        <position position="205"/>
    </location>
    <ligand>
        <name>substrate</name>
    </ligand>
</feature>
<dbReference type="Gene3D" id="3.90.25.10">
    <property type="entry name" value="UDP-galactose 4-epimerase, domain 1"/>
    <property type="match status" value="1"/>
</dbReference>
<comment type="function">
    <text evidence="5">Catalyzes the two-step NADP-dependent conversion of GDP-4-dehydro-6-deoxy-D-mannose to GDP-fucose, involving an epimerase and a reductase reaction.</text>
</comment>
<keyword evidence="5" id="KW-0511">Multifunctional enzyme</keyword>
<gene>
    <name evidence="5" type="primary">fcl</name>
    <name evidence="7" type="ORF">HA142_07235</name>
</gene>
<sequence>MLLNKKDKIFVAGHNGMLGKSLVSRFLAEGFTNLLTVNKKQLNLSDYEKTDDFIKKESPDIVVICAAKVGGIKANIDFPADYLLENLKIQNSIIESSFRNNVRRLLFIGSSCIYPKFAKQPIVEEALLTSSLEPTLEPYALAKITGLKMCEALRRQYDFDTICLMPSNLYGPGDNFNENNSHVLPSLIRKFHFAKEANSPYLTCWGSGNVLREFLYVDDLSDAILVALKEWDPSLKGAPKQVDKSMLTYLNVGVGKDISIKELANLIANVVGYRGEIRWDLTKKDGTPRKLLDISRIKKLGWLQKTKLNDGLKITYDYFLKSLSEGSIRL</sequence>
<evidence type="ECO:0000313" key="7">
    <source>
        <dbReference type="EMBL" id="MBO8223303.1"/>
    </source>
</evidence>
<protein>
    <recommendedName>
        <fullName evidence="5">GDP-L-fucose synthase</fullName>
        <ecNumber evidence="5">1.1.1.271</ecNumber>
    </recommendedName>
    <alternativeName>
        <fullName evidence="5">GDP-4-keto-6-deoxy-D-mannose-3,5-epimerase-4-reductase</fullName>
    </alternativeName>
</protein>
<organism evidence="7 8">
    <name type="scientific">Prochlorococcus marinus str. XMU1401</name>
    <dbReference type="NCBI Taxonomy" id="2052594"/>
    <lineage>
        <taxon>Bacteria</taxon>
        <taxon>Bacillati</taxon>
        <taxon>Cyanobacteriota</taxon>
        <taxon>Cyanophyceae</taxon>
        <taxon>Synechococcales</taxon>
        <taxon>Prochlorococcaceae</taxon>
        <taxon>Prochlorococcus</taxon>
    </lineage>
</organism>
<proteinExistence type="inferred from homology"/>
<keyword evidence="2 5" id="KW-0521">NADP</keyword>
<feature type="site" description="Important for catalytic activity" evidence="5">
    <location>
        <position position="110"/>
    </location>
</feature>
<evidence type="ECO:0000259" key="6">
    <source>
        <dbReference type="Pfam" id="PF01370"/>
    </source>
</evidence>
<dbReference type="InterPro" id="IPR036291">
    <property type="entry name" value="NAD(P)-bd_dom_sf"/>
</dbReference>
<evidence type="ECO:0000256" key="3">
    <source>
        <dbReference type="ARBA" id="ARBA00023002"/>
    </source>
</evidence>
<evidence type="ECO:0000256" key="1">
    <source>
        <dbReference type="ARBA" id="ARBA00005959"/>
    </source>
</evidence>
<feature type="domain" description="NAD-dependent epimerase/dehydratase" evidence="6">
    <location>
        <begin position="9"/>
        <end position="232"/>
    </location>
</feature>
<comment type="similarity">
    <text evidence="1 5">Belongs to the NAD(P)-dependent epimerase/dehydratase family. Fucose synthase subfamily.</text>
</comment>
<feature type="binding site" evidence="5">
    <location>
        <begin position="166"/>
        <end position="169"/>
    </location>
    <ligand>
        <name>NADP(+)</name>
        <dbReference type="ChEBI" id="CHEBI:58349"/>
    </ligand>
</feature>
<feature type="binding site" evidence="5">
    <location>
        <position position="190"/>
    </location>
    <ligand>
        <name>substrate</name>
    </ligand>
</feature>
<evidence type="ECO:0000256" key="2">
    <source>
        <dbReference type="ARBA" id="ARBA00022857"/>
    </source>
</evidence>
<feature type="site" description="Important for catalytic activity" evidence="5">
    <location>
        <position position="112"/>
    </location>
</feature>
<feature type="active site" description="Proton donor/acceptor" evidence="5">
    <location>
        <position position="139"/>
    </location>
</feature>
<dbReference type="Proteomes" id="UP000666562">
    <property type="component" value="Unassembled WGS sequence"/>
</dbReference>
<dbReference type="InterPro" id="IPR001509">
    <property type="entry name" value="Epimerase_deHydtase"/>
</dbReference>
<keyword evidence="3 5" id="KW-0560">Oxidoreductase</keyword>
<dbReference type="UniPathway" id="UPA00128">
    <property type="reaction ID" value="UER00191"/>
</dbReference>
<dbReference type="HAMAP" id="MF_00956">
    <property type="entry name" value="GDP_fucose_synth"/>
    <property type="match status" value="1"/>
</dbReference>
<name>A0A8I1X3S6_PROMR</name>
<feature type="binding site" evidence="5">
    <location>
        <begin position="108"/>
        <end position="111"/>
    </location>
    <ligand>
        <name>NADP(+)</name>
        <dbReference type="ChEBI" id="CHEBI:58349"/>
    </ligand>
</feature>
<comment type="caution">
    <text evidence="7">The sequence shown here is derived from an EMBL/GenBank/DDBJ whole genome shotgun (WGS) entry which is preliminary data.</text>
</comment>
<keyword evidence="4 5" id="KW-0413">Isomerase</keyword>
<dbReference type="GO" id="GO:0070401">
    <property type="term" value="F:NADP+ binding"/>
    <property type="evidence" value="ECO:0007669"/>
    <property type="project" value="UniProtKB-UniRule"/>
</dbReference>
<dbReference type="EC" id="1.1.1.271" evidence="5"/>
<dbReference type="RefSeq" id="WP_100883948.1">
    <property type="nucleotide sequence ID" value="NZ_JAAORC010000002.1"/>
</dbReference>
<dbReference type="Gene3D" id="3.40.50.720">
    <property type="entry name" value="NAD(P)-binding Rossmann-like Domain"/>
    <property type="match status" value="1"/>
</dbReference>
<dbReference type="Pfam" id="PF01370">
    <property type="entry name" value="Epimerase"/>
    <property type="match status" value="1"/>
</dbReference>
<dbReference type="GO" id="GO:0016853">
    <property type="term" value="F:isomerase activity"/>
    <property type="evidence" value="ECO:0007669"/>
    <property type="project" value="UniProtKB-KW"/>
</dbReference>
<feature type="binding site" evidence="5">
    <location>
        <position position="143"/>
    </location>
    <ligand>
        <name>NADP(+)</name>
        <dbReference type="ChEBI" id="CHEBI:58349"/>
    </ligand>
</feature>
<dbReference type="AlphaFoldDB" id="A0A8I1X3S6"/>
<dbReference type="GO" id="GO:0050577">
    <property type="term" value="F:GDP-L-fucose synthase activity"/>
    <property type="evidence" value="ECO:0007669"/>
    <property type="project" value="UniProtKB-UniRule"/>
</dbReference>
<dbReference type="CDD" id="cd05239">
    <property type="entry name" value="GDP_FS_SDR_e"/>
    <property type="match status" value="1"/>
</dbReference>
<dbReference type="SUPFAM" id="SSF51735">
    <property type="entry name" value="NAD(P)-binding Rossmann-fold domains"/>
    <property type="match status" value="1"/>
</dbReference>
<evidence type="ECO:0000313" key="8">
    <source>
        <dbReference type="Proteomes" id="UP000666562"/>
    </source>
</evidence>
<feature type="binding site" evidence="5">
    <location>
        <begin position="13"/>
        <end position="19"/>
    </location>
    <ligand>
        <name>NADP(+)</name>
        <dbReference type="ChEBI" id="CHEBI:58349"/>
    </ligand>
</feature>
<dbReference type="PANTHER" id="PTHR43238:SF1">
    <property type="entry name" value="GDP-L-FUCOSE SYNTHASE"/>
    <property type="match status" value="1"/>
</dbReference>
<dbReference type="EMBL" id="JAAORC010000002">
    <property type="protein sequence ID" value="MBO8223303.1"/>
    <property type="molecule type" value="Genomic_DNA"/>
</dbReference>
<comment type="pathway">
    <text evidence="5">Nucleotide-sugar biosynthesis; GDP-L-fucose biosynthesis via de novo pathway; GDP-L-fucose from GDP-alpha-D-mannose: step 2/2.</text>
</comment>
<reference evidence="7" key="1">
    <citation type="submission" date="2020-03" db="EMBL/GenBank/DDBJ databases">
        <title>Genome differentiation and subclade ecological adaptation of Prochlorococcus HLII clade in the global ocean.</title>
        <authorList>
            <person name="Yan W."/>
            <person name="Fen X."/>
            <person name="Zhang W."/>
        </authorList>
    </citation>
    <scope>NUCLEOTIDE SEQUENCE</scope>
    <source>
        <strain evidence="7">XMU1401</strain>
    </source>
</reference>
<feature type="binding site" evidence="5">
    <location>
        <position position="182"/>
    </location>
    <ligand>
        <name>NADP(+)</name>
        <dbReference type="ChEBI" id="CHEBI:58349"/>
    </ligand>
</feature>
<comment type="catalytic activity">
    <reaction evidence="5">
        <text>GDP-beta-L-fucose + NADP(+) = GDP-4-dehydro-alpha-D-rhamnose + NADPH + H(+)</text>
        <dbReference type="Rhea" id="RHEA:18885"/>
        <dbReference type="ChEBI" id="CHEBI:15378"/>
        <dbReference type="ChEBI" id="CHEBI:57273"/>
        <dbReference type="ChEBI" id="CHEBI:57783"/>
        <dbReference type="ChEBI" id="CHEBI:57964"/>
        <dbReference type="ChEBI" id="CHEBI:58349"/>
        <dbReference type="EC" id="1.1.1.271"/>
    </reaction>
</comment>
<evidence type="ECO:0000256" key="5">
    <source>
        <dbReference type="HAMAP-Rule" id="MF_00956"/>
    </source>
</evidence>
<evidence type="ECO:0000256" key="4">
    <source>
        <dbReference type="ARBA" id="ARBA00023235"/>
    </source>
</evidence>
<dbReference type="GO" id="GO:0042351">
    <property type="term" value="P:'de novo' GDP-L-fucose biosynthetic process"/>
    <property type="evidence" value="ECO:0007669"/>
    <property type="project" value="UniProtKB-UniRule"/>
</dbReference>
<feature type="binding site" evidence="5">
    <location>
        <position position="285"/>
    </location>
    <ligand>
        <name>substrate</name>
    </ligand>
</feature>
<feature type="binding site" evidence="5">
    <location>
        <position position="212"/>
    </location>
    <ligand>
        <name>substrate</name>
    </ligand>
</feature>
<dbReference type="PANTHER" id="PTHR43238">
    <property type="entry name" value="GDP-L-FUCOSE SYNTHASE"/>
    <property type="match status" value="1"/>
</dbReference>
<dbReference type="InterPro" id="IPR028614">
    <property type="entry name" value="GDP_fucose/colitose_synth"/>
</dbReference>